<comment type="caution">
    <text evidence="1">The sequence shown here is derived from an EMBL/GenBank/DDBJ whole genome shotgun (WGS) entry which is preliminary data.</text>
</comment>
<dbReference type="RefSeq" id="WP_121925594.1">
    <property type="nucleotide sequence ID" value="NZ_CBCSGA010000009.1"/>
</dbReference>
<dbReference type="PANTHER" id="PTHR47406:SF2">
    <property type="entry name" value="ALPHA GLUCURONIDASE N-TERMINAL DOMAIN-CONTAINING PROTEIN"/>
    <property type="match status" value="1"/>
</dbReference>
<organism evidence="1 2">
    <name type="scientific">Flavobacterium weaverense</name>
    <dbReference type="NCBI Taxonomy" id="271156"/>
    <lineage>
        <taxon>Bacteria</taxon>
        <taxon>Pseudomonadati</taxon>
        <taxon>Bacteroidota</taxon>
        <taxon>Flavobacteriia</taxon>
        <taxon>Flavobacteriales</taxon>
        <taxon>Flavobacteriaceae</taxon>
        <taxon>Flavobacterium</taxon>
    </lineage>
</organism>
<dbReference type="AlphaFoldDB" id="A0A3L9ZV44"/>
<name>A0A3L9ZV44_9FLAO</name>
<evidence type="ECO:0000313" key="1">
    <source>
        <dbReference type="EMBL" id="RMA76247.1"/>
    </source>
</evidence>
<gene>
    <name evidence="1" type="ORF">BC961_1974</name>
</gene>
<proteinExistence type="predicted"/>
<dbReference type="OrthoDB" id="1099022at2"/>
<evidence type="ECO:0000313" key="2">
    <source>
        <dbReference type="Proteomes" id="UP000280368"/>
    </source>
</evidence>
<dbReference type="PANTHER" id="PTHR47406">
    <property type="entry name" value="COAGULATION FACTOR 5/8 TYPE, C-TERMINAL"/>
    <property type="match status" value="1"/>
</dbReference>
<protein>
    <submittedName>
        <fullName evidence="1">Uncharacterized protein DUF4838</fullName>
    </submittedName>
</protein>
<dbReference type="Proteomes" id="UP000280368">
    <property type="component" value="Unassembled WGS sequence"/>
</dbReference>
<dbReference type="EMBL" id="REFH01000009">
    <property type="protein sequence ID" value="RMA76247.1"/>
    <property type="molecule type" value="Genomic_DNA"/>
</dbReference>
<dbReference type="InterPro" id="IPR032287">
    <property type="entry name" value="DUF4838"/>
</dbReference>
<sequence length="720" mass="83374">MAQTTIVINDDSAVQNSIQIKDEAAKYSAGILKKYLDKSFSNPFLLETESLNSNATIHLSITNPKNKKEKNNFTIRSDNKDIFLEASNEKFLRYAVYTLLEQWGFRKFTATAFFYPKLSELIYPKNSVKTYRPSFDYRALYYPDAFDSDFREWHKLDWHPNDFSVWGHSFNTLLPAKDYFKSNPEYYAFSDGERRSESLCMTNDNALALVVKKMKECISDNPNASFISVSQNDESIYCECDGCKLQNRKHGGPQGSLYYFLNKIAGYFPQNKIATLAYQHTFSAPINLKIEPNIYTFLCPIDLNRGKVIEKDDSNETFLKTIEEWQKATANLYLWDYTVQFSNYLSPFPNIHTFSDNYNFFKKNNVKGLFVQGYADVPGDFSELRQYILAKLLWDDNVDVNKTTADFLKGFYGSAEPFIAEYLNQLTQNQKQSHRNLDIYSGPIQKRNTFLSADAMHQYDMLIDKAAAAVREDATLSLRVKKLRLALEFVYFEQSKFYGLEKHGMFKLDNDGRKVVEQGLTERVKDFANTCTVLGIYELSEEGISPNTYYENWLAISKSVVHHLGEKLEVKHLSSPSADYSGKGNYSLVDGIKGHNDHNINWTGWYGNNPEIEIISNRLDFNCLKINFLDNQRNWIFTPKSLKVFGYIENNWVLINEVKASNLVENYEVKSNQIVVSDSKLTGLEKIKIVVENQDDLPTWRYRKNKKPMVMIDEIEFYKN</sequence>
<reference evidence="1 2" key="1">
    <citation type="submission" date="2018-10" db="EMBL/GenBank/DDBJ databases">
        <title>Genomic Encyclopedia of Archaeal and Bacterial Type Strains, Phase II (KMG-II): from individual species to whole genera.</title>
        <authorList>
            <person name="Goeker M."/>
        </authorList>
    </citation>
    <scope>NUCLEOTIDE SEQUENCE [LARGE SCALE GENOMIC DNA]</scope>
    <source>
        <strain evidence="1 2">DSM 19727</strain>
    </source>
</reference>
<accession>A0A3L9ZV44</accession>
<keyword evidence="2" id="KW-1185">Reference proteome</keyword>
<dbReference type="Pfam" id="PF16126">
    <property type="entry name" value="DUF4838"/>
    <property type="match status" value="1"/>
</dbReference>